<evidence type="ECO:0000256" key="6">
    <source>
        <dbReference type="SAM" id="Phobius"/>
    </source>
</evidence>
<gene>
    <name evidence="9" type="ORF">SAMN04488052_10175</name>
</gene>
<dbReference type="PANTHER" id="PTHR43738:SF2">
    <property type="entry name" value="ABC TRANSPORTER PERMEASE"/>
    <property type="match status" value="1"/>
</dbReference>
<dbReference type="InterPro" id="IPR051125">
    <property type="entry name" value="ABC-4/HrtB_transporter"/>
</dbReference>
<dbReference type="Pfam" id="PF12704">
    <property type="entry name" value="MacB_PCD"/>
    <property type="match status" value="1"/>
</dbReference>
<accession>A0A1H8PP32</accession>
<feature type="domain" description="MacB-like periplasmic core" evidence="8">
    <location>
        <begin position="19"/>
        <end position="203"/>
    </location>
</feature>
<evidence type="ECO:0000256" key="4">
    <source>
        <dbReference type="ARBA" id="ARBA00022989"/>
    </source>
</evidence>
<dbReference type="Pfam" id="PF02687">
    <property type="entry name" value="FtsX"/>
    <property type="match status" value="1"/>
</dbReference>
<dbReference type="OrthoDB" id="9784014at2"/>
<evidence type="ECO:0000259" key="8">
    <source>
        <dbReference type="Pfam" id="PF12704"/>
    </source>
</evidence>
<dbReference type="InterPro" id="IPR003838">
    <property type="entry name" value="ABC3_permease_C"/>
</dbReference>
<dbReference type="STRING" id="406100.SAMN04488052_10175"/>
<feature type="transmembrane region" description="Helical" evidence="6">
    <location>
        <begin position="370"/>
        <end position="392"/>
    </location>
</feature>
<evidence type="ECO:0000256" key="3">
    <source>
        <dbReference type="ARBA" id="ARBA00022692"/>
    </source>
</evidence>
<comment type="subcellular location">
    <subcellularLocation>
        <location evidence="1">Cell membrane</location>
        <topology evidence="1">Multi-pass membrane protein</topology>
    </subcellularLocation>
</comment>
<keyword evidence="10" id="KW-1185">Reference proteome</keyword>
<evidence type="ECO:0000256" key="1">
    <source>
        <dbReference type="ARBA" id="ARBA00004651"/>
    </source>
</evidence>
<keyword evidence="3 6" id="KW-0812">Transmembrane</keyword>
<evidence type="ECO:0000256" key="2">
    <source>
        <dbReference type="ARBA" id="ARBA00022475"/>
    </source>
</evidence>
<name>A0A1H8PP32_9GAMM</name>
<feature type="domain" description="ABC3 transporter permease C-terminal" evidence="7">
    <location>
        <begin position="277"/>
        <end position="394"/>
    </location>
</feature>
<dbReference type="EMBL" id="FOEG01000001">
    <property type="protein sequence ID" value="SEO43789.1"/>
    <property type="molecule type" value="Genomic_DNA"/>
</dbReference>
<organism evidence="9 10">
    <name type="scientific">Aquisalimonas asiatica</name>
    <dbReference type="NCBI Taxonomy" id="406100"/>
    <lineage>
        <taxon>Bacteria</taxon>
        <taxon>Pseudomonadati</taxon>
        <taxon>Pseudomonadota</taxon>
        <taxon>Gammaproteobacteria</taxon>
        <taxon>Chromatiales</taxon>
        <taxon>Ectothiorhodospiraceae</taxon>
        <taxon>Aquisalimonas</taxon>
    </lineage>
</organism>
<protein>
    <submittedName>
        <fullName evidence="9">Putative ABC transport system permease protein</fullName>
    </submittedName>
</protein>
<evidence type="ECO:0000259" key="7">
    <source>
        <dbReference type="Pfam" id="PF02687"/>
    </source>
</evidence>
<dbReference type="InterPro" id="IPR025857">
    <property type="entry name" value="MacB_PCD"/>
</dbReference>
<dbReference type="AlphaFoldDB" id="A0A1H8PP32"/>
<dbReference type="PANTHER" id="PTHR43738">
    <property type="entry name" value="ABC TRANSPORTER, MEMBRANE PROTEIN"/>
    <property type="match status" value="1"/>
</dbReference>
<feature type="transmembrane region" description="Helical" evidence="6">
    <location>
        <begin position="15"/>
        <end position="38"/>
    </location>
</feature>
<dbReference type="GO" id="GO:0005886">
    <property type="term" value="C:plasma membrane"/>
    <property type="evidence" value="ECO:0007669"/>
    <property type="project" value="UniProtKB-SubCell"/>
</dbReference>
<keyword evidence="5 6" id="KW-0472">Membrane</keyword>
<keyword evidence="4 6" id="KW-1133">Transmembrane helix</keyword>
<feature type="transmembrane region" description="Helical" evidence="6">
    <location>
        <begin position="318"/>
        <end position="349"/>
    </location>
</feature>
<evidence type="ECO:0000313" key="9">
    <source>
        <dbReference type="EMBL" id="SEO43789.1"/>
    </source>
</evidence>
<evidence type="ECO:0000256" key="5">
    <source>
        <dbReference type="ARBA" id="ARBA00023136"/>
    </source>
</evidence>
<feature type="transmembrane region" description="Helical" evidence="6">
    <location>
        <begin position="277"/>
        <end position="298"/>
    </location>
</feature>
<dbReference type="RefSeq" id="WP_091638957.1">
    <property type="nucleotide sequence ID" value="NZ_FOEG01000001.1"/>
</dbReference>
<dbReference type="Proteomes" id="UP000199657">
    <property type="component" value="Unassembled WGS sequence"/>
</dbReference>
<proteinExistence type="predicted"/>
<reference evidence="9 10" key="1">
    <citation type="submission" date="2016-10" db="EMBL/GenBank/DDBJ databases">
        <authorList>
            <person name="de Groot N.N."/>
        </authorList>
    </citation>
    <scope>NUCLEOTIDE SEQUENCE [LARGE SCALE GENOMIC DNA]</scope>
    <source>
        <strain evidence="9 10">CGMCC 1.6291</strain>
    </source>
</reference>
<evidence type="ECO:0000313" key="10">
    <source>
        <dbReference type="Proteomes" id="UP000199657"/>
    </source>
</evidence>
<sequence length="404" mass="43342">MNLFRLSLAYLRRNALSALLNLLLLALGIATITVLLLFSHQMEQRLTRDAGGIDMVVGAQGSPMQLILSSIFHIDAPTGNIPLEDARWVQEHPLVADTIPLALGDSYRGFRIVGSEHSYIGHYGGTLADGALWEDDMEAVLGARVAERTGLGVGDTFVGVHGITAEGAVGGEVHDDHPYTITGVLEPTGSVADRLIHVSVPSVWKVHDHDHEADHEHDHGDDERELTALLVQYQSPLAAVTLPRAINSRGQLQAAAPAYQTARLMQLMGVGMDTLRAFGWILVAAAGLGVFIGLYNALKYRRYDLALMRALGASRGRLVSHVLIEATLLALLGALLGLALGHVAAEIIGQAFRQTQQLNITGAVFLIQELWLVALAVGVGIMAALIPAIQAYRTDIAETLGRGR</sequence>
<keyword evidence="2" id="KW-1003">Cell membrane</keyword>